<protein>
    <submittedName>
        <fullName evidence="1">Uncharacterized protein</fullName>
    </submittedName>
</protein>
<evidence type="ECO:0000313" key="1">
    <source>
        <dbReference type="EMBL" id="QDZ19631.1"/>
    </source>
</evidence>
<gene>
    <name evidence="1" type="ORF">A3770_03p21490</name>
</gene>
<evidence type="ECO:0000313" key="2">
    <source>
        <dbReference type="Proteomes" id="UP000316726"/>
    </source>
</evidence>
<keyword evidence="2" id="KW-1185">Reference proteome</keyword>
<dbReference type="AlphaFoldDB" id="A0A5B8MH75"/>
<reference evidence="1 2" key="1">
    <citation type="submission" date="2018-07" db="EMBL/GenBank/DDBJ databases">
        <title>The complete nuclear genome of the prasinophyte Chloropicon primus (CCMP1205).</title>
        <authorList>
            <person name="Pombert J.-F."/>
            <person name="Otis C."/>
            <person name="Turmel M."/>
            <person name="Lemieux C."/>
        </authorList>
    </citation>
    <scope>NUCLEOTIDE SEQUENCE [LARGE SCALE GENOMIC DNA]</scope>
    <source>
        <strain evidence="1 2">CCMP1205</strain>
    </source>
</reference>
<name>A0A5B8MH75_9CHLO</name>
<proteinExistence type="predicted"/>
<sequence>MAPDWNWGYARGAAHDAAFELRQRLGRREDREKWIQDDSIPWDETVLCLALRIQRSCNYGRDAAGFGSVLDALAAGEYGSASAPNAALVGALSARLVEGLGQQEPGSDAEAIQRSLIALGFLEEGL</sequence>
<dbReference type="OrthoDB" id="10504991at2759"/>
<accession>A0A5B8MH75</accession>
<organism evidence="1 2">
    <name type="scientific">Chloropicon primus</name>
    <dbReference type="NCBI Taxonomy" id="1764295"/>
    <lineage>
        <taxon>Eukaryota</taxon>
        <taxon>Viridiplantae</taxon>
        <taxon>Chlorophyta</taxon>
        <taxon>Chloropicophyceae</taxon>
        <taxon>Chloropicales</taxon>
        <taxon>Chloropicaceae</taxon>
        <taxon>Chloropicon</taxon>
    </lineage>
</organism>
<dbReference type="Proteomes" id="UP000316726">
    <property type="component" value="Chromosome 3"/>
</dbReference>
<dbReference type="EMBL" id="CP031036">
    <property type="protein sequence ID" value="QDZ19631.1"/>
    <property type="molecule type" value="Genomic_DNA"/>
</dbReference>